<proteinExistence type="predicted"/>
<evidence type="ECO:0000313" key="1">
    <source>
        <dbReference type="EMBL" id="AAM95696.1"/>
    </source>
</evidence>
<dbReference type="EMBL" id="AC090870">
    <property type="protein sequence ID" value="AAM95696.1"/>
    <property type="molecule type" value="Genomic_DNA"/>
</dbReference>
<name>Q7G2A2_ORYSJ</name>
<dbReference type="Proteomes" id="UP000000763">
    <property type="component" value="Chromosome 10"/>
</dbReference>
<evidence type="ECO:0000313" key="2">
    <source>
        <dbReference type="Proteomes" id="UP000000763"/>
    </source>
</evidence>
<gene>
    <name evidence="1" type="primary">OSJNBb0015K05.18</name>
</gene>
<accession>Q7G2A2</accession>
<sequence length="245" mass="28433">MGDLFLHGGRLILAEVRAPRGNLTSSPPHNWRLKSEVVAPQREEDPRSNRRTATDARFWTLFQQDFYETVIKHKSHPTVAMQWINWEELQSFDDPDLNSVIAVCEEMGVRAFMTLQQPWCNEIIAQFYATMYFDRTRDVHWMTQGTWMIETVTQLQFEHEAPHPQLHLRLLKVDRPSRVDTSTAKLGTFPPLQLSHMLLWLTASLLPCSTSCEVFFGLCSAEAKKNCKARNEVKKTARRVKDMQT</sequence>
<protein>
    <submittedName>
        <fullName evidence="1">Uncharacterized protein</fullName>
    </submittedName>
</protein>
<reference evidence="2" key="2">
    <citation type="journal article" date="2008" name="Nucleic Acids Res.">
        <title>The rice annotation project database (RAP-DB): 2008 update.</title>
        <authorList>
            <consortium name="The rice annotation project (RAP)"/>
        </authorList>
    </citation>
    <scope>GENOME REANNOTATION</scope>
    <source>
        <strain evidence="2">cv. Nipponbare</strain>
    </source>
</reference>
<reference evidence="2" key="1">
    <citation type="journal article" date="2005" name="Nature">
        <title>The map-based sequence of the rice genome.</title>
        <authorList>
            <consortium name="International rice genome sequencing project (IRGSP)"/>
            <person name="Matsumoto T."/>
            <person name="Wu J."/>
            <person name="Kanamori H."/>
            <person name="Katayose Y."/>
            <person name="Fujisawa M."/>
            <person name="Namiki N."/>
            <person name="Mizuno H."/>
            <person name="Yamamoto K."/>
            <person name="Antonio B.A."/>
            <person name="Baba T."/>
            <person name="Sakata K."/>
            <person name="Nagamura Y."/>
            <person name="Aoki H."/>
            <person name="Arikawa K."/>
            <person name="Arita K."/>
            <person name="Bito T."/>
            <person name="Chiden Y."/>
            <person name="Fujitsuka N."/>
            <person name="Fukunaka R."/>
            <person name="Hamada M."/>
            <person name="Harada C."/>
            <person name="Hayashi A."/>
            <person name="Hijishita S."/>
            <person name="Honda M."/>
            <person name="Hosokawa S."/>
            <person name="Ichikawa Y."/>
            <person name="Idonuma A."/>
            <person name="Iijima M."/>
            <person name="Ikeda M."/>
            <person name="Ikeno M."/>
            <person name="Ito K."/>
            <person name="Ito S."/>
            <person name="Ito T."/>
            <person name="Ito Y."/>
            <person name="Ito Y."/>
            <person name="Iwabuchi A."/>
            <person name="Kamiya K."/>
            <person name="Karasawa W."/>
            <person name="Kurita K."/>
            <person name="Katagiri S."/>
            <person name="Kikuta A."/>
            <person name="Kobayashi H."/>
            <person name="Kobayashi N."/>
            <person name="Machita K."/>
            <person name="Maehara T."/>
            <person name="Masukawa M."/>
            <person name="Mizubayashi T."/>
            <person name="Mukai Y."/>
            <person name="Nagasaki H."/>
            <person name="Nagata Y."/>
            <person name="Naito S."/>
            <person name="Nakashima M."/>
            <person name="Nakama Y."/>
            <person name="Nakamichi Y."/>
            <person name="Nakamura M."/>
            <person name="Meguro A."/>
            <person name="Negishi M."/>
            <person name="Ohta I."/>
            <person name="Ohta T."/>
            <person name="Okamoto M."/>
            <person name="Ono N."/>
            <person name="Saji S."/>
            <person name="Sakaguchi M."/>
            <person name="Sakai K."/>
            <person name="Shibata M."/>
            <person name="Shimokawa T."/>
            <person name="Song J."/>
            <person name="Takazaki Y."/>
            <person name="Terasawa K."/>
            <person name="Tsugane M."/>
            <person name="Tsuji K."/>
            <person name="Ueda S."/>
            <person name="Waki K."/>
            <person name="Yamagata H."/>
            <person name="Yamamoto M."/>
            <person name="Yamamoto S."/>
            <person name="Yamane H."/>
            <person name="Yoshiki S."/>
            <person name="Yoshihara R."/>
            <person name="Yukawa K."/>
            <person name="Zhong H."/>
            <person name="Yano M."/>
            <person name="Yuan Q."/>
            <person name="Ouyang S."/>
            <person name="Liu J."/>
            <person name="Jones K.M."/>
            <person name="Gansberger K."/>
            <person name="Moffat K."/>
            <person name="Hill J."/>
            <person name="Bera J."/>
            <person name="Fadrosh D."/>
            <person name="Jin S."/>
            <person name="Johri S."/>
            <person name="Kim M."/>
            <person name="Overton L."/>
            <person name="Reardon M."/>
            <person name="Tsitrin T."/>
            <person name="Vuong H."/>
            <person name="Weaver B."/>
            <person name="Ciecko A."/>
            <person name="Tallon L."/>
            <person name="Jackson J."/>
            <person name="Pai G."/>
            <person name="Aken S.V."/>
            <person name="Utterback T."/>
            <person name="Reidmuller S."/>
            <person name="Feldblyum T."/>
            <person name="Hsiao J."/>
            <person name="Zismann V."/>
            <person name="Iobst S."/>
            <person name="de Vazeille A.R."/>
            <person name="Buell C.R."/>
            <person name="Ying K."/>
            <person name="Li Y."/>
            <person name="Lu T."/>
            <person name="Huang Y."/>
            <person name="Zhao Q."/>
            <person name="Feng Q."/>
            <person name="Zhang L."/>
            <person name="Zhu J."/>
            <person name="Weng Q."/>
            <person name="Mu J."/>
            <person name="Lu Y."/>
            <person name="Fan D."/>
            <person name="Liu Y."/>
            <person name="Guan J."/>
            <person name="Zhang Y."/>
            <person name="Yu S."/>
            <person name="Liu X."/>
            <person name="Zhang Y."/>
            <person name="Hong G."/>
            <person name="Han B."/>
            <person name="Choisne N."/>
            <person name="Demange N."/>
            <person name="Orjeda G."/>
            <person name="Samain S."/>
            <person name="Cattolico L."/>
            <person name="Pelletier E."/>
            <person name="Couloux A."/>
            <person name="Segurens B."/>
            <person name="Wincker P."/>
            <person name="D'Hont A."/>
            <person name="Scarpelli C."/>
            <person name="Weissenbach J."/>
            <person name="Salanoubat M."/>
            <person name="Quetier F."/>
            <person name="Yu Y."/>
            <person name="Kim H.R."/>
            <person name="Rambo T."/>
            <person name="Currie J."/>
            <person name="Collura K."/>
            <person name="Luo M."/>
            <person name="Yang T."/>
            <person name="Ammiraju J.S.S."/>
            <person name="Engler F."/>
            <person name="Soderlund C."/>
            <person name="Wing R.A."/>
            <person name="Palmer L.E."/>
            <person name="de la Bastide M."/>
            <person name="Spiegel L."/>
            <person name="Nascimento L."/>
            <person name="Zutavern T."/>
            <person name="O'Shaughnessy A."/>
            <person name="Dike S."/>
            <person name="Dedhia N."/>
            <person name="Preston R."/>
            <person name="Balija V."/>
            <person name="McCombie W.R."/>
            <person name="Chow T."/>
            <person name="Chen H."/>
            <person name="Chung M."/>
            <person name="Chen C."/>
            <person name="Shaw J."/>
            <person name="Wu H."/>
            <person name="Hsiao K."/>
            <person name="Chao Y."/>
            <person name="Chu M."/>
            <person name="Cheng C."/>
            <person name="Hour A."/>
            <person name="Lee P."/>
            <person name="Lin S."/>
            <person name="Lin Y."/>
            <person name="Liou J."/>
            <person name="Liu S."/>
            <person name="Hsing Y."/>
            <person name="Raghuvanshi S."/>
            <person name="Mohanty A."/>
            <person name="Bharti A.K."/>
            <person name="Gaur A."/>
            <person name="Gupta V."/>
            <person name="Kumar D."/>
            <person name="Ravi V."/>
            <person name="Vij S."/>
            <person name="Kapur A."/>
            <person name="Khurana P."/>
            <person name="Khurana P."/>
            <person name="Khurana J.P."/>
            <person name="Tyagi A.K."/>
            <person name="Gaikwad K."/>
            <person name="Singh A."/>
            <person name="Dalal V."/>
            <person name="Srivastava S."/>
            <person name="Dixit A."/>
            <person name="Pal A.K."/>
            <person name="Ghazi I.A."/>
            <person name="Yadav M."/>
            <person name="Pandit A."/>
            <person name="Bhargava A."/>
            <person name="Sureshbabu K."/>
            <person name="Batra K."/>
            <person name="Sharma T.R."/>
            <person name="Mohapatra T."/>
            <person name="Singh N.K."/>
            <person name="Messing J."/>
            <person name="Nelson A.B."/>
            <person name="Fuks G."/>
            <person name="Kavchok S."/>
            <person name="Keizer G."/>
            <person name="Linton E."/>
            <person name="Llaca V."/>
            <person name="Song R."/>
            <person name="Tanyolac B."/>
            <person name="Young S."/>
            <person name="Ho-Il K."/>
            <person name="Hahn J.H."/>
            <person name="Sangsakoo G."/>
            <person name="Vanavichit A."/>
            <person name="de Mattos Luiz.A.T."/>
            <person name="Zimmer P.D."/>
            <person name="Malone G."/>
            <person name="Dellagostin O."/>
            <person name="de Oliveira A.C."/>
            <person name="Bevan M."/>
            <person name="Bancroft I."/>
            <person name="Minx P."/>
            <person name="Cordum H."/>
            <person name="Wilson R."/>
            <person name="Cheng Z."/>
            <person name="Jin W."/>
            <person name="Jiang J."/>
            <person name="Leong S.A."/>
            <person name="Iwama H."/>
            <person name="Gojobori T."/>
            <person name="Itoh T."/>
            <person name="Niimura Y."/>
            <person name="Fujii Y."/>
            <person name="Habara T."/>
            <person name="Sakai H."/>
            <person name="Sato Y."/>
            <person name="Wilson G."/>
            <person name="Kumar K."/>
            <person name="McCouch S."/>
            <person name="Juretic N."/>
            <person name="Hoen D."/>
            <person name="Wright S."/>
            <person name="Bruskiewich R."/>
            <person name="Bureau T."/>
            <person name="Miyao A."/>
            <person name="Hirochika H."/>
            <person name="Nishikawa T."/>
            <person name="Kadowaki K."/>
            <person name="Sugiura M."/>
            <person name="Burr B."/>
            <person name="Sasaki T."/>
        </authorList>
    </citation>
    <scope>NUCLEOTIDE SEQUENCE [LARGE SCALE GENOMIC DNA]</scope>
    <source>
        <strain evidence="2">cv. Nipponbare</strain>
    </source>
</reference>
<dbReference type="AlphaFoldDB" id="Q7G2A2"/>
<organism evidence="1 2">
    <name type="scientific">Oryza sativa subsp. japonica</name>
    <name type="common">Rice</name>
    <dbReference type="NCBI Taxonomy" id="39947"/>
    <lineage>
        <taxon>Eukaryota</taxon>
        <taxon>Viridiplantae</taxon>
        <taxon>Streptophyta</taxon>
        <taxon>Embryophyta</taxon>
        <taxon>Tracheophyta</taxon>
        <taxon>Spermatophyta</taxon>
        <taxon>Magnoliopsida</taxon>
        <taxon>Liliopsida</taxon>
        <taxon>Poales</taxon>
        <taxon>Poaceae</taxon>
        <taxon>BOP clade</taxon>
        <taxon>Oryzoideae</taxon>
        <taxon>Oryzeae</taxon>
        <taxon>Oryzinae</taxon>
        <taxon>Oryza</taxon>
        <taxon>Oryza sativa</taxon>
    </lineage>
</organism>